<keyword evidence="12" id="KW-0847">Vitamin C</keyword>
<feature type="region of interest" description="Disordered" evidence="25">
    <location>
        <begin position="829"/>
        <end position="864"/>
    </location>
</feature>
<evidence type="ECO:0000256" key="6">
    <source>
        <dbReference type="ARBA" id="ARBA00010263"/>
    </source>
</evidence>
<evidence type="ECO:0000256" key="3">
    <source>
        <dbReference type="ARBA" id="ARBA00001973"/>
    </source>
</evidence>
<keyword evidence="8" id="KW-0479">Metal-binding</keyword>
<evidence type="ECO:0000256" key="25">
    <source>
        <dbReference type="SAM" id="MobiDB-lite"/>
    </source>
</evidence>
<keyword evidence="14" id="KW-0560">Oxidoreductase</keyword>
<evidence type="ECO:0000256" key="24">
    <source>
        <dbReference type="PROSITE-ProRule" id="PRU00504"/>
    </source>
</evidence>
<protein>
    <submittedName>
        <fullName evidence="31">Peptidyl-glycine alpha-amidating monooxygenase isoform X4</fullName>
    </submittedName>
</protein>
<keyword evidence="7 26" id="KW-0812">Transmembrane</keyword>
<dbReference type="InterPro" id="IPR008977">
    <property type="entry name" value="PHM/PNGase_F_dom_sf"/>
</dbReference>
<comment type="catalytic activity">
    <reaction evidence="23">
        <text>a [peptide]-C-terminal glycine + 2 L-ascorbate + O2 = a [peptide]-C-terminal (2S)-2-hydroxyglycine + 2 monodehydro-L-ascorbate radical + H2O</text>
        <dbReference type="Rhea" id="RHEA:21452"/>
        <dbReference type="Rhea" id="RHEA-COMP:13486"/>
        <dbReference type="Rhea" id="RHEA-COMP:15321"/>
        <dbReference type="ChEBI" id="CHEBI:15377"/>
        <dbReference type="ChEBI" id="CHEBI:15379"/>
        <dbReference type="ChEBI" id="CHEBI:38290"/>
        <dbReference type="ChEBI" id="CHEBI:59513"/>
        <dbReference type="ChEBI" id="CHEBI:137000"/>
        <dbReference type="ChEBI" id="CHEBI:142768"/>
        <dbReference type="EC" id="1.14.17.3"/>
    </reaction>
</comment>
<keyword evidence="11" id="KW-0862">Zinc</keyword>
<evidence type="ECO:0000256" key="19">
    <source>
        <dbReference type="ARBA" id="ARBA00023180"/>
    </source>
</evidence>
<keyword evidence="30" id="KW-1185">Reference proteome</keyword>
<dbReference type="InterPro" id="IPR014783">
    <property type="entry name" value="Cu2_ascorb_mOase_CS-2"/>
</dbReference>
<keyword evidence="19" id="KW-0325">Glycoprotein</keyword>
<keyword evidence="21" id="KW-0511">Multifunctional enzyme</keyword>
<evidence type="ECO:0000256" key="17">
    <source>
        <dbReference type="ARBA" id="ARBA00023136"/>
    </source>
</evidence>
<dbReference type="Pfam" id="PF01436">
    <property type="entry name" value="NHL"/>
    <property type="match status" value="4"/>
</dbReference>
<dbReference type="Pfam" id="PF01082">
    <property type="entry name" value="Cu2_monooxygen"/>
    <property type="match status" value="1"/>
</dbReference>
<dbReference type="GO" id="GO:0004497">
    <property type="term" value="F:monooxygenase activity"/>
    <property type="evidence" value="ECO:0007669"/>
    <property type="project" value="UniProtKB-KW"/>
</dbReference>
<dbReference type="InterPro" id="IPR011042">
    <property type="entry name" value="6-blade_b-propeller_TolB-like"/>
</dbReference>
<organism evidence="30 31">
    <name type="scientific">Odocoileus virginianus</name>
    <name type="common">White-tailed deer</name>
    <dbReference type="NCBI Taxonomy" id="9874"/>
    <lineage>
        <taxon>Eukaryota</taxon>
        <taxon>Metazoa</taxon>
        <taxon>Chordata</taxon>
        <taxon>Craniata</taxon>
        <taxon>Vertebrata</taxon>
        <taxon>Euteleostomi</taxon>
        <taxon>Mammalia</taxon>
        <taxon>Eutheria</taxon>
        <taxon>Laurasiatheria</taxon>
        <taxon>Artiodactyla</taxon>
        <taxon>Ruminantia</taxon>
        <taxon>Pecora</taxon>
        <taxon>Cervidae</taxon>
        <taxon>Odocoileinae</taxon>
        <taxon>Odocoileus</taxon>
    </lineage>
</organism>
<evidence type="ECO:0000256" key="18">
    <source>
        <dbReference type="ARBA" id="ARBA00023157"/>
    </source>
</evidence>
<evidence type="ECO:0000256" key="1">
    <source>
        <dbReference type="ARBA" id="ARBA00000686"/>
    </source>
</evidence>
<feature type="repeat" description="NHL" evidence="24">
    <location>
        <begin position="561"/>
        <end position="605"/>
    </location>
</feature>
<dbReference type="Gene3D" id="2.60.120.230">
    <property type="match status" value="1"/>
</dbReference>
<dbReference type="Proteomes" id="UP001652640">
    <property type="component" value="Chromosome 3"/>
</dbReference>
<evidence type="ECO:0000256" key="27">
    <source>
        <dbReference type="SAM" id="SignalP"/>
    </source>
</evidence>
<dbReference type="PROSITE" id="PS00084">
    <property type="entry name" value="CU2_MONOOXYGENASE_1"/>
    <property type="match status" value="1"/>
</dbReference>
<dbReference type="InterPro" id="IPR000323">
    <property type="entry name" value="Cu2_ascorb_mOase_N"/>
</dbReference>
<evidence type="ECO:0000256" key="12">
    <source>
        <dbReference type="ARBA" id="ARBA00022896"/>
    </source>
</evidence>
<dbReference type="PROSITE" id="PS51125">
    <property type="entry name" value="NHL"/>
    <property type="match status" value="4"/>
</dbReference>
<dbReference type="PANTHER" id="PTHR10680:SF14">
    <property type="entry name" value="PEPTIDYL-GLYCINE ALPHA-AMIDATING MONOOXYGENASE"/>
    <property type="match status" value="1"/>
</dbReference>
<keyword evidence="18" id="KW-1015">Disulfide bond</keyword>
<dbReference type="RefSeq" id="XP_070321965.1">
    <property type="nucleotide sequence ID" value="XM_070465864.1"/>
</dbReference>
<dbReference type="InterPro" id="IPR000720">
    <property type="entry name" value="PHM/PAL"/>
</dbReference>
<accession>A0ABM4I2B6</accession>
<sequence length="864" mass="95771">MAGFRSLLVLLCVLPSGCVGFRSPLSVFKRFKETTRSFSNECLGTTRPVIPIDSSDFALDIRMPGVTPKQSDTYFCMSVRLPMDEEAFVIDFKPRASMDTVHHMLLFGCNMPASTGNYWFCDEGTCTDKANILYAWARNAPPTRLPKGVGFRVGGETGSKYFVLQVHYGDISAFRDNHKDCSGVSLHLTRLPQPLIAGMYLMMSVDTVIPPGGKVVNSDISCHYKKYPMHVFAYRVHTHHLGKVVSGYRVRNGQWTLIGRQSPQLPQAFYPAEHPVDVSFGDVLAARCVFTGEGRTEATHIGGTSTDEMCNLYIMYYMEAKHAVSFMTCTQNVAPDVFRTIPPEANIPIPVKSDMVMMHGHHKETENKDKTLLPQPKREEEVLEQDFHVEEALDWPGVYLLPGQVSGVALDPQNNLVIFHRGDHVWDGNSFDSKFVYQQRGLGPIEEDTILVIDPNNAAVVQSSGKNLFYLPHGLSIDKDGNYWVTDVALHQVFKLDPNGKEGPLLTLGRSMQPGSDQDHFCQPTDVAVDPDTGTIYVSDGYCNSRLVQFSPSGKFITQWGEASPESGPKPGQFRVPHSLALVPPLGQLCVADRENGRIQCFKTDTKEFVREIKHPSFGRNVFAISYVPGLLFAVNGKPYFEDQEPVRGFVMNFSSGEIIDVFKPVRKHFDMPHDIAASEDGTVYVGDAHANTVWKFTSTEKMEHRSVKKAGIEVQEIKESEAVVETKMDNKPASSELLKIQEKQKLVREPGSGVPAVLITTLLVIPVVVLLAIALFIRWKKSRAFGADSERKLEASSARVLGRLRGKGGGGLNLGNFFASRKGYSRKGFDRLSTEGSDQEKDEDASESEEEYSAPPPAPAPSS</sequence>
<comment type="catalytic activity">
    <reaction evidence="1">
        <text>a [peptide]-C-terminal (2S)-2-hydroxyglycine = a [peptide]-C-terminal amide + glyoxylate</text>
        <dbReference type="Rhea" id="RHEA:20924"/>
        <dbReference type="Rhea" id="RHEA-COMP:13485"/>
        <dbReference type="Rhea" id="RHEA-COMP:15321"/>
        <dbReference type="ChEBI" id="CHEBI:36655"/>
        <dbReference type="ChEBI" id="CHEBI:137001"/>
        <dbReference type="ChEBI" id="CHEBI:142768"/>
        <dbReference type="EC" id="4.3.2.5"/>
    </reaction>
</comment>
<dbReference type="InterPro" id="IPR014784">
    <property type="entry name" value="Cu2_ascorb_mOase-like_C"/>
</dbReference>
<feature type="repeat" description="NHL" evidence="24">
    <location>
        <begin position="458"/>
        <end position="499"/>
    </location>
</feature>
<name>A0ABM4I2B6_ODOVR</name>
<dbReference type="InterPro" id="IPR001258">
    <property type="entry name" value="NHL_repeat"/>
</dbReference>
<dbReference type="GeneID" id="110135527"/>
<gene>
    <name evidence="31" type="primary">PAM</name>
</gene>
<comment type="cofactor">
    <cofactor evidence="2">
        <name>Zn(2+)</name>
        <dbReference type="ChEBI" id="CHEBI:29105"/>
    </cofactor>
</comment>
<feature type="domain" description="Copper type II ascorbate-dependent monooxygenase C-terminal" evidence="29">
    <location>
        <begin position="196"/>
        <end position="340"/>
    </location>
</feature>
<feature type="chain" id="PRO_5047315751" evidence="27">
    <location>
        <begin position="21"/>
        <end position="864"/>
    </location>
</feature>
<dbReference type="Pfam" id="PF03712">
    <property type="entry name" value="Cu2_monoox_C"/>
    <property type="match status" value="1"/>
</dbReference>
<evidence type="ECO:0000256" key="20">
    <source>
        <dbReference type="ARBA" id="ARBA00023239"/>
    </source>
</evidence>
<evidence type="ECO:0000256" key="8">
    <source>
        <dbReference type="ARBA" id="ARBA00022723"/>
    </source>
</evidence>
<reference evidence="31" key="2">
    <citation type="submission" date="2025-08" db="UniProtKB">
        <authorList>
            <consortium name="RefSeq"/>
        </authorList>
    </citation>
    <scope>IDENTIFICATION</scope>
    <source>
        <tissue evidence="31">Tongue muscle</tissue>
    </source>
</reference>
<evidence type="ECO:0000259" key="29">
    <source>
        <dbReference type="Pfam" id="PF03712"/>
    </source>
</evidence>
<evidence type="ECO:0000256" key="26">
    <source>
        <dbReference type="SAM" id="Phobius"/>
    </source>
</evidence>
<comment type="subcellular location">
    <subcellularLocation>
        <location evidence="4">Cytoplasmic vesicle</location>
        <location evidence="4">Secretory vesicle membrane</location>
        <topology evidence="4">Single-pass membrane protein</topology>
    </subcellularLocation>
</comment>
<evidence type="ECO:0000256" key="15">
    <source>
        <dbReference type="ARBA" id="ARBA00023008"/>
    </source>
</evidence>
<evidence type="ECO:0000256" key="21">
    <source>
        <dbReference type="ARBA" id="ARBA00023268"/>
    </source>
</evidence>
<feature type="compositionally biased region" description="Acidic residues" evidence="25">
    <location>
        <begin position="841"/>
        <end position="853"/>
    </location>
</feature>
<dbReference type="CDD" id="cd14958">
    <property type="entry name" value="NHL_PAL_like"/>
    <property type="match status" value="1"/>
</dbReference>
<keyword evidence="22" id="KW-0968">Cytoplasmic vesicle</keyword>
<keyword evidence="20" id="KW-0456">Lyase</keyword>
<comment type="cofactor">
    <cofactor evidence="3">
        <name>Cu(2+)</name>
        <dbReference type="ChEBI" id="CHEBI:29036"/>
    </cofactor>
</comment>
<evidence type="ECO:0000256" key="13">
    <source>
        <dbReference type="ARBA" id="ARBA00022989"/>
    </source>
</evidence>
<dbReference type="InterPro" id="IPR036939">
    <property type="entry name" value="Cu2_ascorb_mOase_N_sf"/>
</dbReference>
<dbReference type="Gene3D" id="2.60.120.310">
    <property type="entry name" value="Copper type II, ascorbate-dependent monooxygenase, N-terminal domain"/>
    <property type="match status" value="1"/>
</dbReference>
<dbReference type="SUPFAM" id="SSF49742">
    <property type="entry name" value="PHM/PNGase F"/>
    <property type="match status" value="2"/>
</dbReference>
<keyword evidence="17 26" id="KW-0472">Membrane</keyword>
<dbReference type="SUPFAM" id="SSF101898">
    <property type="entry name" value="NHL repeat"/>
    <property type="match status" value="1"/>
</dbReference>
<evidence type="ECO:0000256" key="23">
    <source>
        <dbReference type="ARBA" id="ARBA00048431"/>
    </source>
</evidence>
<evidence type="ECO:0000256" key="10">
    <source>
        <dbReference type="ARBA" id="ARBA00022737"/>
    </source>
</evidence>
<dbReference type="Gene3D" id="2.120.10.30">
    <property type="entry name" value="TolB, C-terminal domain"/>
    <property type="match status" value="1"/>
</dbReference>
<comment type="similarity">
    <text evidence="5">In the C-terminal section; belongs to the peptidyl-alpha-hydroxyglycine alpha-amidating lyase family.</text>
</comment>
<dbReference type="InterPro" id="IPR020611">
    <property type="entry name" value="Cu2_ascorb_mOase_CS-1"/>
</dbReference>
<feature type="compositionally biased region" description="Pro residues" evidence="25">
    <location>
        <begin position="855"/>
        <end position="864"/>
    </location>
</feature>
<keyword evidence="16 31" id="KW-0503">Monooxygenase</keyword>
<evidence type="ECO:0000256" key="16">
    <source>
        <dbReference type="ARBA" id="ARBA00023033"/>
    </source>
</evidence>
<evidence type="ECO:0000313" key="31">
    <source>
        <dbReference type="RefSeq" id="XP_070321965.1"/>
    </source>
</evidence>
<feature type="signal peptide" evidence="27">
    <location>
        <begin position="1"/>
        <end position="20"/>
    </location>
</feature>
<keyword evidence="10" id="KW-0677">Repeat</keyword>
<evidence type="ECO:0000256" key="9">
    <source>
        <dbReference type="ARBA" id="ARBA00022729"/>
    </source>
</evidence>
<evidence type="ECO:0000256" key="4">
    <source>
        <dbReference type="ARBA" id="ARBA00004160"/>
    </source>
</evidence>
<keyword evidence="13 26" id="KW-1133">Transmembrane helix</keyword>
<dbReference type="InterPro" id="IPR024548">
    <property type="entry name" value="Cu2_monoox_C"/>
</dbReference>
<keyword evidence="15" id="KW-0186">Copper</keyword>
<feature type="domain" description="Copper type II ascorbate-dependent monooxygenase N-terminal" evidence="28">
    <location>
        <begin position="60"/>
        <end position="171"/>
    </location>
</feature>
<dbReference type="PROSITE" id="PS00085">
    <property type="entry name" value="CU2_MONOOXYGENASE_2"/>
    <property type="match status" value="1"/>
</dbReference>
<evidence type="ECO:0000313" key="30">
    <source>
        <dbReference type="Proteomes" id="UP001652640"/>
    </source>
</evidence>
<evidence type="ECO:0000256" key="7">
    <source>
        <dbReference type="ARBA" id="ARBA00022692"/>
    </source>
</evidence>
<reference evidence="30" key="1">
    <citation type="journal article" date="2022" name="J. Hered.">
        <title>A De Novo Chromosome-Level Genome Assembly of the White-Tailed Deer, Odocoileus Virginianus.</title>
        <authorList>
            <person name="London E.W."/>
            <person name="Roca A.L."/>
            <person name="Novakofski J.E."/>
            <person name="Mateus-Pinilla N.E."/>
        </authorList>
    </citation>
    <scope>NUCLEOTIDE SEQUENCE [LARGE SCALE GENOMIC DNA]</scope>
</reference>
<evidence type="ECO:0000256" key="14">
    <source>
        <dbReference type="ARBA" id="ARBA00023002"/>
    </source>
</evidence>
<dbReference type="PANTHER" id="PTHR10680">
    <property type="entry name" value="PEPTIDYL-GLYCINE ALPHA-AMIDATING MONOOXYGENASE"/>
    <property type="match status" value="1"/>
</dbReference>
<evidence type="ECO:0000256" key="2">
    <source>
        <dbReference type="ARBA" id="ARBA00001947"/>
    </source>
</evidence>
<feature type="transmembrane region" description="Helical" evidence="26">
    <location>
        <begin position="754"/>
        <end position="778"/>
    </location>
</feature>
<evidence type="ECO:0000259" key="28">
    <source>
        <dbReference type="Pfam" id="PF01082"/>
    </source>
</evidence>
<evidence type="ECO:0000256" key="22">
    <source>
        <dbReference type="ARBA" id="ARBA00023329"/>
    </source>
</evidence>
<feature type="repeat" description="NHL" evidence="24">
    <location>
        <begin position="508"/>
        <end position="553"/>
    </location>
</feature>
<feature type="repeat" description="NHL" evidence="24">
    <location>
        <begin position="657"/>
        <end position="700"/>
    </location>
</feature>
<keyword evidence="9 27" id="KW-0732">Signal</keyword>
<comment type="similarity">
    <text evidence="6">In the N-terminal section; belongs to the copper type II ascorbate-dependent monooxygenase family.</text>
</comment>
<evidence type="ECO:0000256" key="11">
    <source>
        <dbReference type="ARBA" id="ARBA00022833"/>
    </source>
</evidence>
<evidence type="ECO:0000256" key="5">
    <source>
        <dbReference type="ARBA" id="ARBA00006026"/>
    </source>
</evidence>
<proteinExistence type="inferred from homology"/>
<dbReference type="PRINTS" id="PR00790">
    <property type="entry name" value="PAMONOXGNASE"/>
</dbReference>